<evidence type="ECO:0000313" key="2">
    <source>
        <dbReference type="EMBL" id="KHD07034.1"/>
    </source>
</evidence>
<name>A0A0A6P9W9_9GAMM</name>
<proteinExistence type="predicted"/>
<dbReference type="Proteomes" id="UP000030428">
    <property type="component" value="Unassembled WGS sequence"/>
</dbReference>
<sequence length="428" mass="48936">MLLEFSVENFLSFKQKNTLSLVSANIAGHEEDNVFTINDYELLKTAIIYGANASGKTNLIKAMRFMKNMVMLSSKESQSGEAIDVEPFKLSIDTHDQPSEFEIIFIYKKVLYRYGFTVDSQRVYQEWLFYLPNNQSEEIELFERRFENETETISLAKPFKEGEIAKTLKIRKNALFLSVAAQLDDSGIAGQMMEWFRNGFKVLFALEPDAYENFTLKKLKEPDDKQDILRFLKAADTAIENIEVVDIQAQNLPQELPKGLKGFLVSSAKAVMTEHRLFNNKGETVSSVLLSMTENESEGTKKLFALSGSIIDTLKNGEVLIVDELDAKLHPLMMRFILNLFQDKETNPHNAQLIFETHDTNLLSPRFFRRDQIWFAEKDPQGATDLFCLAAFQLEQDDSVNKDSVYKTDYFQGRYGAIPLIGEFALAF</sequence>
<dbReference type="PANTHER" id="PTHR40396">
    <property type="entry name" value="ATPASE-LIKE PROTEIN"/>
    <property type="match status" value="1"/>
</dbReference>
<accession>A0A0A6P9W9</accession>
<comment type="caution">
    <text evidence="2">The sequence shown here is derived from an EMBL/GenBank/DDBJ whole genome shotgun (WGS) entry which is preliminary data.</text>
</comment>
<keyword evidence="3" id="KW-1185">Reference proteome</keyword>
<protein>
    <recommendedName>
        <fullName evidence="1">ATPase AAA-type core domain-containing protein</fullName>
    </recommendedName>
</protein>
<dbReference type="EMBL" id="JSZA02000015">
    <property type="protein sequence ID" value="KHD07034.1"/>
    <property type="molecule type" value="Genomic_DNA"/>
</dbReference>
<organism evidence="2 3">
    <name type="scientific">Candidatus Thiomargarita nelsonii</name>
    <dbReference type="NCBI Taxonomy" id="1003181"/>
    <lineage>
        <taxon>Bacteria</taxon>
        <taxon>Pseudomonadati</taxon>
        <taxon>Pseudomonadota</taxon>
        <taxon>Gammaproteobacteria</taxon>
        <taxon>Thiotrichales</taxon>
        <taxon>Thiotrichaceae</taxon>
        <taxon>Thiomargarita</taxon>
    </lineage>
</organism>
<dbReference type="InterPro" id="IPR003959">
    <property type="entry name" value="ATPase_AAA_core"/>
</dbReference>
<evidence type="ECO:0000259" key="1">
    <source>
        <dbReference type="Pfam" id="PF13304"/>
    </source>
</evidence>
<dbReference type="AlphaFoldDB" id="A0A0A6P9W9"/>
<dbReference type="Gene3D" id="3.40.50.300">
    <property type="entry name" value="P-loop containing nucleotide triphosphate hydrolases"/>
    <property type="match status" value="1"/>
</dbReference>
<evidence type="ECO:0000313" key="3">
    <source>
        <dbReference type="Proteomes" id="UP000030428"/>
    </source>
</evidence>
<dbReference type="GO" id="GO:0016887">
    <property type="term" value="F:ATP hydrolysis activity"/>
    <property type="evidence" value="ECO:0007669"/>
    <property type="project" value="InterPro"/>
</dbReference>
<dbReference type="InterPro" id="IPR027417">
    <property type="entry name" value="P-loop_NTPase"/>
</dbReference>
<reference evidence="2 3" key="1">
    <citation type="journal article" date="2016" name="Front. Microbiol.">
        <title>Single-Cell (Meta-)Genomics of a Dimorphic Candidatus Thiomargarita nelsonii Reveals Genomic Plasticity.</title>
        <authorList>
            <person name="Flood B.E."/>
            <person name="Fliss P."/>
            <person name="Jones D.S."/>
            <person name="Dick G.J."/>
            <person name="Jain S."/>
            <person name="Kaster A.K."/>
            <person name="Winkel M."/>
            <person name="Mussmann M."/>
            <person name="Bailey J."/>
        </authorList>
    </citation>
    <scope>NUCLEOTIDE SEQUENCE [LARGE SCALE GENOMIC DNA]</scope>
    <source>
        <strain evidence="2">Hydrate Ridge</strain>
    </source>
</reference>
<dbReference type="GO" id="GO:0005524">
    <property type="term" value="F:ATP binding"/>
    <property type="evidence" value="ECO:0007669"/>
    <property type="project" value="InterPro"/>
</dbReference>
<dbReference type="Pfam" id="PF13304">
    <property type="entry name" value="AAA_21"/>
    <property type="match status" value="1"/>
</dbReference>
<feature type="domain" description="ATPase AAA-type core" evidence="1">
    <location>
        <begin position="47"/>
        <end position="364"/>
    </location>
</feature>
<dbReference type="SUPFAM" id="SSF52540">
    <property type="entry name" value="P-loop containing nucleoside triphosphate hydrolases"/>
    <property type="match status" value="1"/>
</dbReference>
<dbReference type="PANTHER" id="PTHR40396:SF1">
    <property type="entry name" value="ATPASE AAA-TYPE CORE DOMAIN-CONTAINING PROTEIN"/>
    <property type="match status" value="1"/>
</dbReference>
<gene>
    <name evidence="2" type="ORF">PN36_05780</name>
</gene>